<dbReference type="EMBL" id="NHTK01001155">
    <property type="protein sequence ID" value="PPR02690.1"/>
    <property type="molecule type" value="Genomic_DNA"/>
</dbReference>
<organism evidence="2 3">
    <name type="scientific">Panaeolus cyanescens</name>
    <dbReference type="NCBI Taxonomy" id="181874"/>
    <lineage>
        <taxon>Eukaryota</taxon>
        <taxon>Fungi</taxon>
        <taxon>Dikarya</taxon>
        <taxon>Basidiomycota</taxon>
        <taxon>Agaricomycotina</taxon>
        <taxon>Agaricomycetes</taxon>
        <taxon>Agaricomycetidae</taxon>
        <taxon>Agaricales</taxon>
        <taxon>Agaricineae</taxon>
        <taxon>Galeropsidaceae</taxon>
        <taxon>Panaeolus</taxon>
    </lineage>
</organism>
<feature type="region of interest" description="Disordered" evidence="1">
    <location>
        <begin position="1"/>
        <end position="21"/>
    </location>
</feature>
<keyword evidence="3" id="KW-1185">Reference proteome</keyword>
<evidence type="ECO:0000313" key="3">
    <source>
        <dbReference type="Proteomes" id="UP000284842"/>
    </source>
</evidence>
<dbReference type="InParanoid" id="A0A409YI78"/>
<accession>A0A409YI78</accession>
<comment type="caution">
    <text evidence="2">The sequence shown here is derived from an EMBL/GenBank/DDBJ whole genome shotgun (WGS) entry which is preliminary data.</text>
</comment>
<proteinExistence type="predicted"/>
<name>A0A409YI78_9AGAR</name>
<gene>
    <name evidence="2" type="ORF">CVT24_002112</name>
</gene>
<dbReference type="Proteomes" id="UP000284842">
    <property type="component" value="Unassembled WGS sequence"/>
</dbReference>
<evidence type="ECO:0000313" key="2">
    <source>
        <dbReference type="EMBL" id="PPR02690.1"/>
    </source>
</evidence>
<sequence length="79" mass="8536">MPNTFRRVNSSSEDKDIASSSRGARVFYWTATGSRECGSVIGSNTLKDNTTITAIHVDRTGETVIVPSAALHPVEQARN</sequence>
<reference evidence="2 3" key="1">
    <citation type="journal article" date="2018" name="Evol. Lett.">
        <title>Horizontal gene cluster transfer increased hallucinogenic mushroom diversity.</title>
        <authorList>
            <person name="Reynolds H.T."/>
            <person name="Vijayakumar V."/>
            <person name="Gluck-Thaler E."/>
            <person name="Korotkin H.B."/>
            <person name="Matheny P.B."/>
            <person name="Slot J.C."/>
        </authorList>
    </citation>
    <scope>NUCLEOTIDE SEQUENCE [LARGE SCALE GENOMIC DNA]</scope>
    <source>
        <strain evidence="2 3">2629</strain>
    </source>
</reference>
<dbReference type="AlphaFoldDB" id="A0A409YI78"/>
<protein>
    <submittedName>
        <fullName evidence="2">Uncharacterized protein</fullName>
    </submittedName>
</protein>
<evidence type="ECO:0000256" key="1">
    <source>
        <dbReference type="SAM" id="MobiDB-lite"/>
    </source>
</evidence>